<feature type="signal peptide" evidence="1">
    <location>
        <begin position="1"/>
        <end position="19"/>
    </location>
</feature>
<organism evidence="2 3">
    <name type="scientific">Gossypium schwendimanii</name>
    <name type="common">Cotton</name>
    <dbReference type="NCBI Taxonomy" id="34291"/>
    <lineage>
        <taxon>Eukaryota</taxon>
        <taxon>Viridiplantae</taxon>
        <taxon>Streptophyta</taxon>
        <taxon>Embryophyta</taxon>
        <taxon>Tracheophyta</taxon>
        <taxon>Spermatophyta</taxon>
        <taxon>Magnoliopsida</taxon>
        <taxon>eudicotyledons</taxon>
        <taxon>Gunneridae</taxon>
        <taxon>Pentapetalae</taxon>
        <taxon>rosids</taxon>
        <taxon>malvids</taxon>
        <taxon>Malvales</taxon>
        <taxon>Malvaceae</taxon>
        <taxon>Malvoideae</taxon>
        <taxon>Gossypium</taxon>
    </lineage>
</organism>
<dbReference type="AlphaFoldDB" id="A0A7J9N5K8"/>
<feature type="non-terminal residue" evidence="2">
    <location>
        <position position="1"/>
    </location>
</feature>
<keyword evidence="1" id="KW-0732">Signal</keyword>
<dbReference type="Proteomes" id="UP000593576">
    <property type="component" value="Unassembled WGS sequence"/>
</dbReference>
<protein>
    <submittedName>
        <fullName evidence="2">Uncharacterized protein</fullName>
    </submittedName>
</protein>
<gene>
    <name evidence="2" type="ORF">Goshw_023543</name>
</gene>
<feature type="chain" id="PRO_5029859289" evidence="1">
    <location>
        <begin position="20"/>
        <end position="103"/>
    </location>
</feature>
<comment type="caution">
    <text evidence="2">The sequence shown here is derived from an EMBL/GenBank/DDBJ whole genome shotgun (WGS) entry which is preliminary data.</text>
</comment>
<sequence length="103" mass="11993">VFLVVFSLALVLSIQFVVGQEEKAFDEAASLEADREKAFDEAASPEVDRVLLRSRIESRSSYWIFRRVKEENAIVMLKKQHETQTLSRRMLTLKMRRISQGMM</sequence>
<dbReference type="EMBL" id="JABFAF010271923">
    <property type="protein sequence ID" value="MBA0878508.1"/>
    <property type="molecule type" value="Genomic_DNA"/>
</dbReference>
<reference evidence="2 3" key="1">
    <citation type="journal article" date="2019" name="Genome Biol. Evol.">
        <title>Insights into the evolution of the New World diploid cottons (Gossypium, subgenus Houzingenia) based on genome sequencing.</title>
        <authorList>
            <person name="Grover C.E."/>
            <person name="Arick M.A. 2nd"/>
            <person name="Thrash A."/>
            <person name="Conover J.L."/>
            <person name="Sanders W.S."/>
            <person name="Peterson D.G."/>
            <person name="Frelichowski J.E."/>
            <person name="Scheffler J.A."/>
            <person name="Scheffler B.E."/>
            <person name="Wendel J.F."/>
        </authorList>
    </citation>
    <scope>NUCLEOTIDE SEQUENCE [LARGE SCALE GENOMIC DNA]</scope>
    <source>
        <strain evidence="2">1</strain>
        <tissue evidence="2">Leaf</tissue>
    </source>
</reference>
<evidence type="ECO:0000313" key="3">
    <source>
        <dbReference type="Proteomes" id="UP000593576"/>
    </source>
</evidence>
<proteinExistence type="predicted"/>
<evidence type="ECO:0000313" key="2">
    <source>
        <dbReference type="EMBL" id="MBA0878508.1"/>
    </source>
</evidence>
<name>A0A7J9N5K8_GOSSC</name>
<accession>A0A7J9N5K8</accession>
<evidence type="ECO:0000256" key="1">
    <source>
        <dbReference type="SAM" id="SignalP"/>
    </source>
</evidence>
<keyword evidence="3" id="KW-1185">Reference proteome</keyword>